<dbReference type="Pfam" id="PF03275">
    <property type="entry name" value="GLF"/>
    <property type="match status" value="1"/>
</dbReference>
<reference evidence="2 3" key="1">
    <citation type="journal article" date="2017" name="Nature">
        <title>Atmospheric trace gases support primary production in Antarctic desert surface soil.</title>
        <authorList>
            <person name="Ji M."/>
            <person name="Greening C."/>
            <person name="Vanwonterghem I."/>
            <person name="Carere C.R."/>
            <person name="Bay S.K."/>
            <person name="Steen J.A."/>
            <person name="Montgomery K."/>
            <person name="Lines T."/>
            <person name="Beardall J."/>
            <person name="van Dorst J."/>
            <person name="Snape I."/>
            <person name="Stott M.B."/>
            <person name="Hugenholtz P."/>
            <person name="Ferrari B.C."/>
        </authorList>
    </citation>
    <scope>NUCLEOTIDE SEQUENCE [LARGE SCALE GENOMIC DNA]</scope>
    <source>
        <strain evidence="2">RRmetagenome_bin12</strain>
    </source>
</reference>
<dbReference type="SUPFAM" id="SSF54373">
    <property type="entry name" value="FAD-linked reductases, C-terminal domain"/>
    <property type="match status" value="1"/>
</dbReference>
<dbReference type="EMBL" id="QHBU01000196">
    <property type="protein sequence ID" value="PZR79660.1"/>
    <property type="molecule type" value="Genomic_DNA"/>
</dbReference>
<dbReference type="AlphaFoldDB" id="A0A2W5Z360"/>
<feature type="domain" description="UDP-galactopyranose mutase C-terminal" evidence="1">
    <location>
        <begin position="27"/>
        <end position="162"/>
    </location>
</feature>
<dbReference type="InterPro" id="IPR015899">
    <property type="entry name" value="UDP-GalPyranose_mutase_C"/>
</dbReference>
<accession>A0A2W5Z360</accession>
<protein>
    <recommendedName>
        <fullName evidence="1">UDP-galactopyranose mutase C-terminal domain-containing protein</fullName>
    </recommendedName>
</protein>
<dbReference type="PANTHER" id="PTHR21197:SF0">
    <property type="entry name" value="UDP-GALACTOPYRANOSE MUTASE"/>
    <property type="match status" value="1"/>
</dbReference>
<gene>
    <name evidence="2" type="ORF">DLM65_10335</name>
</gene>
<dbReference type="GO" id="GO:0050660">
    <property type="term" value="F:flavin adenine dinucleotide binding"/>
    <property type="evidence" value="ECO:0007669"/>
    <property type="project" value="TreeGrafter"/>
</dbReference>
<organism evidence="2 3">
    <name type="scientific">Candidatus Aeolococcus gillhamiae</name>
    <dbReference type="NCBI Taxonomy" id="3127015"/>
    <lineage>
        <taxon>Bacteria</taxon>
        <taxon>Bacillati</taxon>
        <taxon>Candidatus Dormiibacterota</taxon>
        <taxon>Candidatus Dormibacteria</taxon>
        <taxon>Candidatus Aeolococcales</taxon>
        <taxon>Candidatus Aeolococcaceae</taxon>
        <taxon>Candidatus Aeolococcus</taxon>
    </lineage>
</organism>
<proteinExistence type="predicted"/>
<evidence type="ECO:0000313" key="2">
    <source>
        <dbReference type="EMBL" id="PZR79660.1"/>
    </source>
</evidence>
<comment type="caution">
    <text evidence="2">The sequence shown here is derived from an EMBL/GenBank/DDBJ whole genome shotgun (WGS) entry which is preliminary data.</text>
</comment>
<dbReference type="GO" id="GO:0008767">
    <property type="term" value="F:UDP-galactopyranose mutase activity"/>
    <property type="evidence" value="ECO:0007669"/>
    <property type="project" value="InterPro"/>
</dbReference>
<name>A0A2W5Z360_9BACT</name>
<evidence type="ECO:0000313" key="3">
    <source>
        <dbReference type="Proteomes" id="UP000248724"/>
    </source>
</evidence>
<dbReference type="Proteomes" id="UP000248724">
    <property type="component" value="Unassembled WGS sequence"/>
</dbReference>
<sequence length="183" mass="20183">MAQGSGPKSAHQGDESNVQSQVGGFFNSLLDSLAREHDYFVITAPLDDFLGEPGQLEWRGIRMESVYTPTSTLSGTQTAGYVVNHPSVHTTYTRTVETKHATGQRVLGTVVSREFPGASGRHYPVPTLDTANERRNRVLQRRIRALSPRPVLFRGRLATYAYINQDEAVAQGLAVPNDLQDLM</sequence>
<dbReference type="GO" id="GO:0005829">
    <property type="term" value="C:cytosol"/>
    <property type="evidence" value="ECO:0007669"/>
    <property type="project" value="TreeGrafter"/>
</dbReference>
<evidence type="ECO:0000259" key="1">
    <source>
        <dbReference type="Pfam" id="PF03275"/>
    </source>
</evidence>
<dbReference type="PANTHER" id="PTHR21197">
    <property type="entry name" value="UDP-GALACTOPYRANOSE MUTASE"/>
    <property type="match status" value="1"/>
</dbReference>